<dbReference type="AlphaFoldDB" id="A0A4U2Z5B4"/>
<gene>
    <name evidence="1" type="ORF">FCU45_07585</name>
</gene>
<keyword evidence="2" id="KW-1185">Reference proteome</keyword>
<accession>A0A4U2Z5B4</accession>
<name>A0A4U2Z5B4_9BACT</name>
<evidence type="ECO:0000313" key="2">
    <source>
        <dbReference type="Proteomes" id="UP000309561"/>
    </source>
</evidence>
<comment type="caution">
    <text evidence="1">The sequence shown here is derived from an EMBL/GenBank/DDBJ whole genome shotgun (WGS) entry which is preliminary data.</text>
</comment>
<protein>
    <submittedName>
        <fullName evidence="1">Uncharacterized protein</fullName>
    </submittedName>
</protein>
<dbReference type="Proteomes" id="UP000309561">
    <property type="component" value="Unassembled WGS sequence"/>
</dbReference>
<sequence length="102" mass="11544">MKKKKTQIKIDKSMFEFDLFWSIKDGSLVDIDTLISVYSQYSNTKNMKALVALFSKEKVLSVIESQDILSDEHKIAHKINIGIINGTATENFTSENLAPFTV</sequence>
<proteinExistence type="predicted"/>
<dbReference type="EMBL" id="SZPX01000005">
    <property type="protein sequence ID" value="TKI69368.1"/>
    <property type="molecule type" value="Genomic_DNA"/>
</dbReference>
<evidence type="ECO:0000313" key="1">
    <source>
        <dbReference type="EMBL" id="TKI69368.1"/>
    </source>
</evidence>
<dbReference type="RefSeq" id="WP_137013925.1">
    <property type="nucleotide sequence ID" value="NZ_SZPX01000005.1"/>
</dbReference>
<reference evidence="1 2" key="1">
    <citation type="submission" date="2019-04" db="EMBL/GenBank/DDBJ databases">
        <title>Sulfurimonas crateris sp. nov. a facultative anaerobic sulfur-oxidizing chemolithautotrophic bacterium isolated from a terrestrial mud vulcano.</title>
        <authorList>
            <person name="Ratnikova N.M."/>
            <person name="Slobodkin A.I."/>
            <person name="Merkel A.Y."/>
            <person name="Novikov A."/>
            <person name="Bonch-Osmolovskaya E.A."/>
            <person name="Slobodkina G.B."/>
        </authorList>
    </citation>
    <scope>NUCLEOTIDE SEQUENCE [LARGE SCALE GENOMIC DNA]</scope>
    <source>
        <strain evidence="1 2">SN118</strain>
    </source>
</reference>
<organism evidence="1 2">
    <name type="scientific">Sulfurimonas crateris</name>
    <dbReference type="NCBI Taxonomy" id="2574727"/>
    <lineage>
        <taxon>Bacteria</taxon>
        <taxon>Pseudomonadati</taxon>
        <taxon>Campylobacterota</taxon>
        <taxon>Epsilonproteobacteria</taxon>
        <taxon>Campylobacterales</taxon>
        <taxon>Sulfurimonadaceae</taxon>
        <taxon>Sulfurimonas</taxon>
    </lineage>
</organism>